<proteinExistence type="predicted"/>
<evidence type="ECO:0000313" key="1">
    <source>
        <dbReference type="EMBL" id="UQC90672.1"/>
    </source>
</evidence>
<evidence type="ECO:0000313" key="2">
    <source>
        <dbReference type="Proteomes" id="UP000830671"/>
    </source>
</evidence>
<gene>
    <name evidence="1" type="ORF">CLUP02_16202</name>
</gene>
<reference evidence="1" key="1">
    <citation type="journal article" date="2021" name="Mol. Plant Microbe Interact.">
        <title>Complete Genome Sequence of the Plant-Pathogenic Fungus Colletotrichum lupini.</title>
        <authorList>
            <person name="Baroncelli R."/>
            <person name="Pensec F."/>
            <person name="Da Lio D."/>
            <person name="Boufleur T."/>
            <person name="Vicente I."/>
            <person name="Sarrocco S."/>
            <person name="Picot A."/>
            <person name="Baraldi E."/>
            <person name="Sukno S."/>
            <person name="Thon M."/>
            <person name="Le Floch G."/>
        </authorList>
    </citation>
    <scope>NUCLEOTIDE SEQUENCE</scope>
    <source>
        <strain evidence="1">IMI 504893</strain>
    </source>
</reference>
<dbReference type="AlphaFoldDB" id="A0A9Q8T7P0"/>
<organism evidence="1 2">
    <name type="scientific">Colletotrichum lupini</name>
    <dbReference type="NCBI Taxonomy" id="145971"/>
    <lineage>
        <taxon>Eukaryota</taxon>
        <taxon>Fungi</taxon>
        <taxon>Dikarya</taxon>
        <taxon>Ascomycota</taxon>
        <taxon>Pezizomycotina</taxon>
        <taxon>Sordariomycetes</taxon>
        <taxon>Hypocreomycetidae</taxon>
        <taxon>Glomerellales</taxon>
        <taxon>Glomerellaceae</taxon>
        <taxon>Colletotrichum</taxon>
        <taxon>Colletotrichum acutatum species complex</taxon>
    </lineage>
</organism>
<dbReference type="GeneID" id="73350136"/>
<protein>
    <submittedName>
        <fullName evidence="1">Uncharacterized protein</fullName>
    </submittedName>
</protein>
<dbReference type="Proteomes" id="UP000830671">
    <property type="component" value="Chromosome 9"/>
</dbReference>
<dbReference type="KEGG" id="clup:CLUP02_16202"/>
<accession>A0A9Q8T7P0</accession>
<sequence>MLPTDLQCHYPNWPNHLKNPVGLPHNNIFFAPHAKMHFSVIALLSLSALALAAPQANVAPTCGRDSDCTSFCSGGPCTKPFCGLSAFGDDRCFCGGC</sequence>
<dbReference type="RefSeq" id="XP_049152273.1">
    <property type="nucleotide sequence ID" value="XM_049295126.1"/>
</dbReference>
<dbReference type="EMBL" id="CP019481">
    <property type="protein sequence ID" value="UQC90672.1"/>
    <property type="molecule type" value="Genomic_DNA"/>
</dbReference>
<name>A0A9Q8T7P0_9PEZI</name>
<keyword evidence="2" id="KW-1185">Reference proteome</keyword>